<dbReference type="InterPro" id="IPR028098">
    <property type="entry name" value="Glyco_trans_4-like_N"/>
</dbReference>
<evidence type="ECO:0000256" key="3">
    <source>
        <dbReference type="ARBA" id="ARBA00022676"/>
    </source>
</evidence>
<dbReference type="SUPFAM" id="SSF53756">
    <property type="entry name" value="UDP-Glycosyltransferase/glycogen phosphorylase"/>
    <property type="match status" value="1"/>
</dbReference>
<name>A0A291Q546_9ACTN</name>
<keyword evidence="8" id="KW-1185">Reference proteome</keyword>
<gene>
    <name evidence="7" type="ORF">KY5_1853c</name>
</gene>
<sequence>MDLGTRDRHPGGGMDIALVHWSFPPSVGGVESHLWDYSRLLAREGNRVTVLTGTPGAQCPGQPGVEVLTHPALDLARLDPGPDDARRLTRWFADVLGERGIRLVHCHNLHHFSAAPAQAVEALRGPLRLALCHTYHSIWGEPGHGESVLTADRWDRHYAVSEFMRTACADVLGVRAERTYLGIDTAPYARVAPLDVEPQPGTVLLPARLIPDKGALLAVRALDLIVRRGMCVFTPRLLLTDTRQTVDFHGEKIGFRERVEKEIEKRDLKPYVEFVEAGVDQMPDLYAESTVVVYPSLFDEPMGLAPLEAMCAARPVVVTRMGGLDEGVDNDGVIGYLVPDRDEEQLAARLAELLDDRGTGRLMGLRGRTHVTGHFDLRKIYLERMQDEYRALLAAPDGASAGQVGTGARAGV</sequence>
<evidence type="ECO:0000313" key="8">
    <source>
        <dbReference type="Proteomes" id="UP000221011"/>
    </source>
</evidence>
<protein>
    <recommendedName>
        <fullName evidence="2">D-inositol 3-phosphate glycosyltransferase</fullName>
    </recommendedName>
</protein>
<dbReference type="Pfam" id="PF13439">
    <property type="entry name" value="Glyco_transf_4"/>
    <property type="match status" value="1"/>
</dbReference>
<evidence type="ECO:0000256" key="2">
    <source>
        <dbReference type="ARBA" id="ARBA00021292"/>
    </source>
</evidence>
<dbReference type="PANTHER" id="PTHR12526:SF640">
    <property type="entry name" value="COLANIC ACID BIOSYNTHESIS GLYCOSYLTRANSFERASE WCAL-RELATED"/>
    <property type="match status" value="1"/>
</dbReference>
<feature type="domain" description="Glycosyltransferase subfamily 4-like N-terminal" evidence="6">
    <location>
        <begin position="27"/>
        <end position="185"/>
    </location>
</feature>
<dbReference type="Pfam" id="PF00534">
    <property type="entry name" value="Glycos_transf_1"/>
    <property type="match status" value="1"/>
</dbReference>
<keyword evidence="4 7" id="KW-0808">Transferase</keyword>
<dbReference type="GO" id="GO:0016757">
    <property type="term" value="F:glycosyltransferase activity"/>
    <property type="evidence" value="ECO:0007669"/>
    <property type="project" value="UniProtKB-KW"/>
</dbReference>
<proteinExistence type="inferred from homology"/>
<keyword evidence="3" id="KW-0328">Glycosyltransferase</keyword>
<dbReference type="KEGG" id="sfk:KY5_1853c"/>
<evidence type="ECO:0000259" key="5">
    <source>
        <dbReference type="Pfam" id="PF00534"/>
    </source>
</evidence>
<organism evidence="7 8">
    <name type="scientific">Streptomyces formicae</name>
    <dbReference type="NCBI Taxonomy" id="1616117"/>
    <lineage>
        <taxon>Bacteria</taxon>
        <taxon>Bacillati</taxon>
        <taxon>Actinomycetota</taxon>
        <taxon>Actinomycetes</taxon>
        <taxon>Kitasatosporales</taxon>
        <taxon>Streptomycetaceae</taxon>
        <taxon>Streptomyces</taxon>
    </lineage>
</organism>
<reference evidence="7 8" key="1">
    <citation type="submission" date="2017-08" db="EMBL/GenBank/DDBJ databases">
        <title>Complete Genome Sequence of Streptomyces formicae KY5, the formicamycin producer.</title>
        <authorList>
            <person name="Holmes N.A."/>
            <person name="Devine R."/>
            <person name="Qin Z."/>
            <person name="Seipke R.F."/>
            <person name="Wilkinson B."/>
            <person name="Hutchings M.I."/>
        </authorList>
    </citation>
    <scope>NUCLEOTIDE SEQUENCE [LARGE SCALE GENOMIC DNA]</scope>
    <source>
        <strain evidence="7 8">KY5</strain>
    </source>
</reference>
<dbReference type="Proteomes" id="UP000221011">
    <property type="component" value="Chromosome"/>
</dbReference>
<evidence type="ECO:0000256" key="4">
    <source>
        <dbReference type="ARBA" id="ARBA00022679"/>
    </source>
</evidence>
<evidence type="ECO:0000256" key="1">
    <source>
        <dbReference type="ARBA" id="ARBA00009481"/>
    </source>
</evidence>
<accession>A0A291Q546</accession>
<evidence type="ECO:0000259" key="6">
    <source>
        <dbReference type="Pfam" id="PF13439"/>
    </source>
</evidence>
<dbReference type="InterPro" id="IPR001296">
    <property type="entry name" value="Glyco_trans_1"/>
</dbReference>
<dbReference type="EMBL" id="CP022685">
    <property type="protein sequence ID" value="ATL26871.1"/>
    <property type="molecule type" value="Genomic_DNA"/>
</dbReference>
<comment type="similarity">
    <text evidence="1">Belongs to the glycosyltransferase group 1 family. Glycosyltransferase 4 subfamily.</text>
</comment>
<feature type="domain" description="Glycosyl transferase family 1" evidence="5">
    <location>
        <begin position="200"/>
        <end position="361"/>
    </location>
</feature>
<dbReference type="AlphaFoldDB" id="A0A291Q546"/>
<dbReference type="PANTHER" id="PTHR12526">
    <property type="entry name" value="GLYCOSYLTRANSFERASE"/>
    <property type="match status" value="1"/>
</dbReference>
<evidence type="ECO:0000313" key="7">
    <source>
        <dbReference type="EMBL" id="ATL26871.1"/>
    </source>
</evidence>
<dbReference type="Gene3D" id="3.40.50.2000">
    <property type="entry name" value="Glycogen Phosphorylase B"/>
    <property type="match status" value="2"/>
</dbReference>
<dbReference type="CDD" id="cd03801">
    <property type="entry name" value="GT4_PimA-like"/>
    <property type="match status" value="1"/>
</dbReference>